<evidence type="ECO:0000259" key="1">
    <source>
        <dbReference type="Pfam" id="PF08241"/>
    </source>
</evidence>
<name>A0A0F9G5U5_9ZZZZ</name>
<comment type="caution">
    <text evidence="2">The sequence shown here is derived from an EMBL/GenBank/DDBJ whole genome shotgun (WGS) entry which is preliminary data.</text>
</comment>
<dbReference type="SUPFAM" id="SSF53335">
    <property type="entry name" value="S-adenosyl-L-methionine-dependent methyltransferases"/>
    <property type="match status" value="1"/>
</dbReference>
<reference evidence="2" key="1">
    <citation type="journal article" date="2015" name="Nature">
        <title>Complex archaea that bridge the gap between prokaryotes and eukaryotes.</title>
        <authorList>
            <person name="Spang A."/>
            <person name="Saw J.H."/>
            <person name="Jorgensen S.L."/>
            <person name="Zaremba-Niedzwiedzka K."/>
            <person name="Martijn J."/>
            <person name="Lind A.E."/>
            <person name="van Eijk R."/>
            <person name="Schleper C."/>
            <person name="Guy L."/>
            <person name="Ettema T.J."/>
        </authorList>
    </citation>
    <scope>NUCLEOTIDE SEQUENCE</scope>
</reference>
<dbReference type="GO" id="GO:0008757">
    <property type="term" value="F:S-adenosylmethionine-dependent methyltransferase activity"/>
    <property type="evidence" value="ECO:0007669"/>
    <property type="project" value="InterPro"/>
</dbReference>
<dbReference type="InterPro" id="IPR013216">
    <property type="entry name" value="Methyltransf_11"/>
</dbReference>
<dbReference type="Gene3D" id="3.40.50.150">
    <property type="entry name" value="Vaccinia Virus protein VP39"/>
    <property type="match status" value="1"/>
</dbReference>
<gene>
    <name evidence="2" type="ORF">LCGC14_1867640</name>
</gene>
<sequence>RSDLVFMSFVLELIPTEEIPAVLAEVIRVLRPGGRFVDVSLSRESPNLATRLYEWAHKRLPQLLDCRPIYVRRSLESAGFEITKARRTAILGLPIELVVGRKPPPSPA</sequence>
<protein>
    <recommendedName>
        <fullName evidence="1">Methyltransferase type 11 domain-containing protein</fullName>
    </recommendedName>
</protein>
<feature type="domain" description="Methyltransferase type 11" evidence="1">
    <location>
        <begin position="3"/>
        <end position="37"/>
    </location>
</feature>
<evidence type="ECO:0000313" key="2">
    <source>
        <dbReference type="EMBL" id="KKL94144.1"/>
    </source>
</evidence>
<dbReference type="InterPro" id="IPR029063">
    <property type="entry name" value="SAM-dependent_MTases_sf"/>
</dbReference>
<organism evidence="2">
    <name type="scientific">marine sediment metagenome</name>
    <dbReference type="NCBI Taxonomy" id="412755"/>
    <lineage>
        <taxon>unclassified sequences</taxon>
        <taxon>metagenomes</taxon>
        <taxon>ecological metagenomes</taxon>
    </lineage>
</organism>
<dbReference type="EMBL" id="LAZR01019001">
    <property type="protein sequence ID" value="KKL94144.1"/>
    <property type="molecule type" value="Genomic_DNA"/>
</dbReference>
<feature type="non-terminal residue" evidence="2">
    <location>
        <position position="1"/>
    </location>
</feature>
<accession>A0A0F9G5U5</accession>
<proteinExistence type="predicted"/>
<dbReference type="AlphaFoldDB" id="A0A0F9G5U5"/>
<dbReference type="Pfam" id="PF08241">
    <property type="entry name" value="Methyltransf_11"/>
    <property type="match status" value="1"/>
</dbReference>